<dbReference type="AlphaFoldDB" id="W4QDL8"/>
<keyword evidence="2" id="KW-0808">Transferase</keyword>
<dbReference type="EMBL" id="BAUU01000008">
    <property type="protein sequence ID" value="GAE30037.1"/>
    <property type="molecule type" value="Genomic_DNA"/>
</dbReference>
<evidence type="ECO:0000259" key="1">
    <source>
        <dbReference type="Pfam" id="PF07475"/>
    </source>
</evidence>
<name>W4QDL8_9BACI</name>
<dbReference type="RefSeq" id="WP_235715643.1">
    <property type="nucleotide sequence ID" value="NZ_BAUU01000008.1"/>
</dbReference>
<reference evidence="2" key="1">
    <citation type="journal article" date="2014" name="Genome Announc.">
        <title>Draft Genome Sequences of Three Alkaliphilic Bacillus Strains, Bacillus wakoensis JCM 9140T, Bacillus akibai JCM 9157T, and Bacillus hemicellulosilyticus JCM 9152T.</title>
        <authorList>
            <person name="Yuki M."/>
            <person name="Oshima K."/>
            <person name="Suda W."/>
            <person name="Oshida Y."/>
            <person name="Kitamura K."/>
            <person name="Iida T."/>
            <person name="Hattori M."/>
            <person name="Ohkuma M."/>
        </authorList>
    </citation>
    <scope>NUCLEOTIDE SEQUENCE [LARGE SCALE GENOMIC DNA]</scope>
    <source>
        <strain evidence="2">JCM 9152</strain>
    </source>
</reference>
<sequence>MCNLQKENYFAFGLQIESEWPLPELVHGEEAKKADVTIKVGDLTNEWERHEKESNLVITEGHVMFKIDHTATYVVKGGHTIIVSPEVVADERKVRLFLLGTCMGIILMQRNILPLHGSAVLINDQVYAIVGDSGAGKSTLASALIKQGYRLLSDDVIAVSLDEDNIPIVSPAYPQQKLWQKSLDYFGEKSDCYSAIFARETKYAVPVHESFHTEPQRLAGVFELTMKKTGEVRLSEVESLDRLRLLGEHTYRQYLLEPLGLLEWHFMMTSRLLRDVRIFRIERPENVFTAHIITKEMERMIGKEDYYESEKHFVN</sequence>
<keyword evidence="3" id="KW-1185">Reference proteome</keyword>
<organism evidence="2 3">
    <name type="scientific">Halalkalibacter hemicellulosilyticusJCM 9152</name>
    <dbReference type="NCBI Taxonomy" id="1236971"/>
    <lineage>
        <taxon>Bacteria</taxon>
        <taxon>Bacillati</taxon>
        <taxon>Bacillota</taxon>
        <taxon>Bacilli</taxon>
        <taxon>Bacillales</taxon>
        <taxon>Bacillaceae</taxon>
        <taxon>Halalkalibacter</taxon>
    </lineage>
</organism>
<evidence type="ECO:0000313" key="2">
    <source>
        <dbReference type="EMBL" id="GAE30037.1"/>
    </source>
</evidence>
<dbReference type="STRING" id="1236971.JCM9152_1432"/>
<dbReference type="Gene3D" id="3.40.50.300">
    <property type="entry name" value="P-loop containing nucleotide triphosphate hydrolases"/>
    <property type="match status" value="1"/>
</dbReference>
<proteinExistence type="predicted"/>
<comment type="caution">
    <text evidence="2">The sequence shown here is derived from an EMBL/GenBank/DDBJ whole genome shotgun (WGS) entry which is preliminary data.</text>
</comment>
<dbReference type="InterPro" id="IPR011104">
    <property type="entry name" value="Hpr_kin/Pase_C"/>
</dbReference>
<dbReference type="Proteomes" id="UP000018895">
    <property type="component" value="Unassembled WGS sequence"/>
</dbReference>
<gene>
    <name evidence="2" type="ORF">JCM9152_1432</name>
</gene>
<evidence type="ECO:0000313" key="3">
    <source>
        <dbReference type="Proteomes" id="UP000018895"/>
    </source>
</evidence>
<dbReference type="GO" id="GO:0016301">
    <property type="term" value="F:kinase activity"/>
    <property type="evidence" value="ECO:0007669"/>
    <property type="project" value="UniProtKB-KW"/>
</dbReference>
<dbReference type="Pfam" id="PF07475">
    <property type="entry name" value="Hpr_kinase_C"/>
    <property type="match status" value="1"/>
</dbReference>
<dbReference type="SUPFAM" id="SSF53795">
    <property type="entry name" value="PEP carboxykinase-like"/>
    <property type="match status" value="1"/>
</dbReference>
<dbReference type="InterPro" id="IPR027417">
    <property type="entry name" value="P-loop_NTPase"/>
</dbReference>
<protein>
    <submittedName>
        <fullName evidence="2">Serine kinase</fullName>
    </submittedName>
</protein>
<accession>W4QDL8</accession>
<keyword evidence="2" id="KW-0418">Kinase</keyword>
<feature type="domain" description="HPr kinase/phosphorylase C-terminal" evidence="1">
    <location>
        <begin position="115"/>
        <end position="164"/>
    </location>
</feature>